<dbReference type="PANTHER" id="PTHR11671">
    <property type="entry name" value="V-TYPE ATP SYNTHASE SUBUNIT D"/>
    <property type="match status" value="1"/>
</dbReference>
<evidence type="ECO:0000256" key="3">
    <source>
        <dbReference type="ARBA" id="ARBA00023065"/>
    </source>
</evidence>
<dbReference type="EMBL" id="SOJN01000108">
    <property type="protein sequence ID" value="TET44854.1"/>
    <property type="molecule type" value="Genomic_DNA"/>
</dbReference>
<evidence type="ECO:0000313" key="5">
    <source>
        <dbReference type="EMBL" id="TET44854.1"/>
    </source>
</evidence>
<comment type="similarity">
    <text evidence="1 4">Belongs to the V-ATPase D subunit family.</text>
</comment>
<reference evidence="5 6" key="1">
    <citation type="submission" date="2019-03" db="EMBL/GenBank/DDBJ databases">
        <title>Metabolic potential of uncultured bacteria and archaea associated with petroleum seepage in deep-sea sediments.</title>
        <authorList>
            <person name="Dong X."/>
            <person name="Hubert C."/>
        </authorList>
    </citation>
    <scope>NUCLEOTIDE SEQUENCE [LARGE SCALE GENOMIC DNA]</scope>
    <source>
        <strain evidence="5">E44_bin18</strain>
    </source>
</reference>
<dbReference type="NCBIfam" id="TIGR00309">
    <property type="entry name" value="V_ATPase_subD"/>
    <property type="match status" value="1"/>
</dbReference>
<sequence length="198" mass="22793">MELLRLRKRVVLARRGHKLLKDKQDELLRQLMDLVKLVTDLRKTVEKLLQETSQRFLLARATMDPESVEQAMLVPSKKLSVAVKKRNLMGVRVPVFEETVSGKIHCYGFAATSGELDASLVSLDKVIAELLSLAEKEKTLFMLATEVNKTRRRVNALEYILIPNLDETIRHITMKLSEMERGDLVRLMRVKEILRQKS</sequence>
<comment type="caution">
    <text evidence="5">The sequence shown here is derived from an EMBL/GenBank/DDBJ whole genome shotgun (WGS) entry which is preliminary data.</text>
</comment>
<keyword evidence="3 4" id="KW-0406">Ion transport</keyword>
<keyword evidence="4" id="KW-0066">ATP synthesis</keyword>
<keyword evidence="2 4" id="KW-0813">Transport</keyword>
<dbReference type="Pfam" id="PF01813">
    <property type="entry name" value="ATP-synt_D"/>
    <property type="match status" value="1"/>
</dbReference>
<dbReference type="Gene3D" id="1.10.287.3240">
    <property type="match status" value="1"/>
</dbReference>
<proteinExistence type="inferred from homology"/>
<dbReference type="GO" id="GO:0042777">
    <property type="term" value="P:proton motive force-driven plasma membrane ATP synthesis"/>
    <property type="evidence" value="ECO:0007669"/>
    <property type="project" value="UniProtKB-UniRule"/>
</dbReference>
<protein>
    <recommendedName>
        <fullName evidence="4">V-type ATP synthase subunit D</fullName>
    </recommendedName>
    <alternativeName>
        <fullName evidence="4">V-ATPase subunit D</fullName>
    </alternativeName>
</protein>
<comment type="function">
    <text evidence="4">Produces ATP from ADP in the presence of a proton gradient across the membrane.</text>
</comment>
<gene>
    <name evidence="4" type="primary">atpD</name>
    <name evidence="5" type="ORF">E3J62_09345</name>
</gene>
<evidence type="ECO:0000256" key="2">
    <source>
        <dbReference type="ARBA" id="ARBA00022448"/>
    </source>
</evidence>
<dbReference type="AlphaFoldDB" id="A0A523UQQ1"/>
<dbReference type="GO" id="GO:0046961">
    <property type="term" value="F:proton-transporting ATPase activity, rotational mechanism"/>
    <property type="evidence" value="ECO:0007669"/>
    <property type="project" value="InterPro"/>
</dbReference>
<dbReference type="GO" id="GO:0005524">
    <property type="term" value="F:ATP binding"/>
    <property type="evidence" value="ECO:0007669"/>
    <property type="project" value="UniProtKB-UniRule"/>
</dbReference>
<accession>A0A523UQQ1</accession>
<dbReference type="HAMAP" id="MF_00271">
    <property type="entry name" value="ATP_synth_D_arch"/>
    <property type="match status" value="1"/>
</dbReference>
<organism evidence="5 6">
    <name type="scientific">candidate division TA06 bacterium</name>
    <dbReference type="NCBI Taxonomy" id="2250710"/>
    <lineage>
        <taxon>Bacteria</taxon>
        <taxon>Bacteria division TA06</taxon>
    </lineage>
</organism>
<dbReference type="GO" id="GO:0046933">
    <property type="term" value="F:proton-transporting ATP synthase activity, rotational mechanism"/>
    <property type="evidence" value="ECO:0007669"/>
    <property type="project" value="UniProtKB-UniRule"/>
</dbReference>
<evidence type="ECO:0000256" key="1">
    <source>
        <dbReference type="ARBA" id="ARBA00005850"/>
    </source>
</evidence>
<dbReference type="Proteomes" id="UP000315525">
    <property type="component" value="Unassembled WGS sequence"/>
</dbReference>
<evidence type="ECO:0000313" key="6">
    <source>
        <dbReference type="Proteomes" id="UP000315525"/>
    </source>
</evidence>
<name>A0A523UQQ1_UNCT6</name>
<dbReference type="InterPro" id="IPR002699">
    <property type="entry name" value="V_ATPase_D"/>
</dbReference>
<evidence type="ECO:0000256" key="4">
    <source>
        <dbReference type="HAMAP-Rule" id="MF_00271"/>
    </source>
</evidence>
<keyword evidence="4" id="KW-0375">Hydrogen ion transport</keyword>